<protein>
    <submittedName>
        <fullName evidence="6">TonB-dependent receptor</fullName>
    </submittedName>
</protein>
<feature type="domain" description="TonB-dependent transporter Oar-like beta-barrel" evidence="5">
    <location>
        <begin position="354"/>
        <end position="886"/>
    </location>
</feature>
<feature type="domain" description="TonB-dependent transporter Oar-like beta-barrel" evidence="5">
    <location>
        <begin position="246"/>
        <end position="313"/>
    </location>
</feature>
<evidence type="ECO:0000313" key="6">
    <source>
        <dbReference type="EMBL" id="MBJ2135675.1"/>
    </source>
</evidence>
<name>A0ABS0WB18_9ALTE</name>
<dbReference type="InterPro" id="IPR037066">
    <property type="entry name" value="Plug_dom_sf"/>
</dbReference>
<comment type="caution">
    <text evidence="6">The sequence shown here is derived from an EMBL/GenBank/DDBJ whole genome shotgun (WGS) entry which is preliminary data.</text>
</comment>
<dbReference type="InterPro" id="IPR057601">
    <property type="entry name" value="Oar-like_b-barrel"/>
</dbReference>
<evidence type="ECO:0000256" key="3">
    <source>
        <dbReference type="ARBA" id="ARBA00023237"/>
    </source>
</evidence>
<sequence>MLRKTKLTSIALAVAMSLGMSSVAVAQETSSGITGQITGPQGNPAPGTVVTITHVPSGSVKTAVVNAAGQFSAKGLRVGGPYNLKVDSDVFQDAVVDGLFLTLGETLPVELALESEQNIERIAVTASQISSFEFGQVGPGSTFNLEDLESAPSVDRDIKDIVRIDPRISISEDNGEESIICGGSHPRFSSLTVDGVRMNDSFGLNNNGYPTVRMPFSFDAIDQVAVEIAPFDVQYGGFTGCNINAVTKSGTNEVHGSAFYDYSSDSLSGDELEGEEIDRGDYTTKRYGVNVGFPLIADTLFGFVSYEKLEGSQIFTYDALTSGSVTMDEVNRAIQIAQDVYGYDAGGMPASAPVEDEKLLVKLDWNINESHRASLVYNYNDGFVIDQSDDRSNQLTLSNHFYTKGATLDSVVASVYSDWTDNFSTEIRIGHTKLDNEQKSTDAASGFGEVQISSLENGGTIFIGPDDSRQSNELNWENTTLKIAGTYYLNDHTITGGYEYETLDVFNLFMQHTIGEYRFGGDFVRNTLGGVSGLDDFEAGLADDIYYNNSAGTNNPVDAGASFTYATNALYLQDEWVLDDLTLMFGLRYDWITSSDTPNENALFESRYGFSNQSTFDGISLLQPRFGFNWSAADSFEVRGGVGLYSGGNPNVYLSNSYSNDGVTNIDAYRGDTNILDSVRVGGGEAIYSPLQSMFDQVAENTPSLGSEPSTNAVDPDFDMPAEWKYNIGATYITEDEYIFSADILYTQKQDSATIVNLAVEPSGAVTIDGRPIYAGIAIGQDSDGDDVFRNSRYSDLLLTNAKDDGSATTISFAVNKSYEFGLDASFGYAYNESEDYNPMTSSVAYSNYTNIAVSDQNDPGVATSNYEIPHNFTLSLRYTTEIVEGFKTRFSLFGNRKSGRNFSYSFDNFEPGVDLADYRSLLYVPTEDQYGTDVTFASAEVQAEFDTFIADEGLEKYRGKIVPRNAGESSWSTRFDLRIDQDLPGFSEGHRANAFFVMKNVGNFLNSDWGLQRRGPFNTASVVEAEMNDDGTYFISEVNPSNAAESIYTAGSLWEIRLGVKYSF</sequence>
<dbReference type="Gene3D" id="2.170.130.10">
    <property type="entry name" value="TonB-dependent receptor, plug domain"/>
    <property type="match status" value="1"/>
</dbReference>
<keyword evidence="6" id="KW-0675">Receptor</keyword>
<evidence type="ECO:0000256" key="1">
    <source>
        <dbReference type="ARBA" id="ARBA00004442"/>
    </source>
</evidence>
<accession>A0ABS0WB18</accession>
<dbReference type="Pfam" id="PF13620">
    <property type="entry name" value="CarboxypepD_reg"/>
    <property type="match status" value="1"/>
</dbReference>
<organism evidence="6 7">
    <name type="scientific">Paraglaciecola chathamensis</name>
    <dbReference type="NCBI Taxonomy" id="368405"/>
    <lineage>
        <taxon>Bacteria</taxon>
        <taxon>Pseudomonadati</taxon>
        <taxon>Pseudomonadota</taxon>
        <taxon>Gammaproteobacteria</taxon>
        <taxon>Alteromonadales</taxon>
        <taxon>Alteromonadaceae</taxon>
        <taxon>Paraglaciecola</taxon>
    </lineage>
</organism>
<dbReference type="SUPFAM" id="SSF56935">
    <property type="entry name" value="Porins"/>
    <property type="match status" value="1"/>
</dbReference>
<keyword evidence="3" id="KW-0998">Cell outer membrane</keyword>
<feature type="signal peptide" evidence="4">
    <location>
        <begin position="1"/>
        <end position="26"/>
    </location>
</feature>
<dbReference type="EMBL" id="JAEILT010000004">
    <property type="protein sequence ID" value="MBJ2135675.1"/>
    <property type="molecule type" value="Genomic_DNA"/>
</dbReference>
<feature type="chain" id="PRO_5045165857" evidence="4">
    <location>
        <begin position="27"/>
        <end position="1065"/>
    </location>
</feature>
<proteinExistence type="predicted"/>
<keyword evidence="2" id="KW-0472">Membrane</keyword>
<gene>
    <name evidence="6" type="ORF">JEU11_04340</name>
</gene>
<dbReference type="Gene3D" id="2.40.170.20">
    <property type="entry name" value="TonB-dependent receptor, beta-barrel domain"/>
    <property type="match status" value="1"/>
</dbReference>
<evidence type="ECO:0000259" key="5">
    <source>
        <dbReference type="Pfam" id="PF25183"/>
    </source>
</evidence>
<dbReference type="InterPro" id="IPR036942">
    <property type="entry name" value="Beta-barrel_TonB_sf"/>
</dbReference>
<dbReference type="RefSeq" id="WP_198823790.1">
    <property type="nucleotide sequence ID" value="NZ_JAEILT010000004.1"/>
</dbReference>
<comment type="subcellular location">
    <subcellularLocation>
        <location evidence="1">Cell outer membrane</location>
    </subcellularLocation>
</comment>
<evidence type="ECO:0000256" key="4">
    <source>
        <dbReference type="SAM" id="SignalP"/>
    </source>
</evidence>
<keyword evidence="4" id="KW-0732">Signal</keyword>
<evidence type="ECO:0000256" key="2">
    <source>
        <dbReference type="ARBA" id="ARBA00023136"/>
    </source>
</evidence>
<dbReference type="SUPFAM" id="SSF49452">
    <property type="entry name" value="Starch-binding domain-like"/>
    <property type="match status" value="1"/>
</dbReference>
<reference evidence="6 7" key="1">
    <citation type="submission" date="2020-12" db="EMBL/GenBank/DDBJ databases">
        <title>Draft genome sequences of nine environmental bacterial isolates colonizing plastic.</title>
        <authorList>
            <person name="Borre I."/>
            <person name="Sonnenschein E.C."/>
        </authorList>
    </citation>
    <scope>NUCLEOTIDE SEQUENCE [LARGE SCALE GENOMIC DNA]</scope>
    <source>
        <strain evidence="6 7">IB30</strain>
    </source>
</reference>
<evidence type="ECO:0000313" key="7">
    <source>
        <dbReference type="Proteomes" id="UP000649232"/>
    </source>
</evidence>
<dbReference type="InterPro" id="IPR013784">
    <property type="entry name" value="Carb-bd-like_fold"/>
</dbReference>
<dbReference type="Proteomes" id="UP000649232">
    <property type="component" value="Unassembled WGS sequence"/>
</dbReference>
<dbReference type="Pfam" id="PF25183">
    <property type="entry name" value="OMP_b-brl_4"/>
    <property type="match status" value="2"/>
</dbReference>